<feature type="compositionally biased region" description="Basic and acidic residues" evidence="1">
    <location>
        <begin position="113"/>
        <end position="123"/>
    </location>
</feature>
<name>A0AAV7GH48_DENCH</name>
<evidence type="ECO:0000256" key="1">
    <source>
        <dbReference type="SAM" id="MobiDB-lite"/>
    </source>
</evidence>
<organism evidence="2 3">
    <name type="scientific">Dendrobium chrysotoxum</name>
    <name type="common">Orchid</name>
    <dbReference type="NCBI Taxonomy" id="161865"/>
    <lineage>
        <taxon>Eukaryota</taxon>
        <taxon>Viridiplantae</taxon>
        <taxon>Streptophyta</taxon>
        <taxon>Embryophyta</taxon>
        <taxon>Tracheophyta</taxon>
        <taxon>Spermatophyta</taxon>
        <taxon>Magnoliopsida</taxon>
        <taxon>Liliopsida</taxon>
        <taxon>Asparagales</taxon>
        <taxon>Orchidaceae</taxon>
        <taxon>Epidendroideae</taxon>
        <taxon>Malaxideae</taxon>
        <taxon>Dendrobiinae</taxon>
        <taxon>Dendrobium</taxon>
    </lineage>
</organism>
<evidence type="ECO:0000313" key="2">
    <source>
        <dbReference type="EMBL" id="KAH0461100.1"/>
    </source>
</evidence>
<accession>A0AAV7GH48</accession>
<proteinExistence type="predicted"/>
<sequence length="123" mass="13439">MDSFHLVPLHETRDPTGMDVATGSHLTADAIEDHSSGSSVTYDKRNRRQNQPVIPVIKNQLLNGISPVESPNIFTLVEQKAQERCRAIEFVVVAASKLRPLVTAATSDEDEDNSKAEGDKRAG</sequence>
<dbReference type="EMBL" id="JAGFBR010000009">
    <property type="protein sequence ID" value="KAH0461100.1"/>
    <property type="molecule type" value="Genomic_DNA"/>
</dbReference>
<protein>
    <submittedName>
        <fullName evidence="2">Uncharacterized protein</fullName>
    </submittedName>
</protein>
<gene>
    <name evidence="2" type="ORF">IEQ34_008675</name>
</gene>
<dbReference type="AlphaFoldDB" id="A0AAV7GH48"/>
<evidence type="ECO:0000313" key="3">
    <source>
        <dbReference type="Proteomes" id="UP000775213"/>
    </source>
</evidence>
<feature type="region of interest" description="Disordered" evidence="1">
    <location>
        <begin position="101"/>
        <end position="123"/>
    </location>
</feature>
<reference evidence="2 3" key="1">
    <citation type="journal article" date="2021" name="Hortic Res">
        <title>Chromosome-scale assembly of the Dendrobium chrysotoxum genome enhances the understanding of orchid evolution.</title>
        <authorList>
            <person name="Zhang Y."/>
            <person name="Zhang G.Q."/>
            <person name="Zhang D."/>
            <person name="Liu X.D."/>
            <person name="Xu X.Y."/>
            <person name="Sun W.H."/>
            <person name="Yu X."/>
            <person name="Zhu X."/>
            <person name="Wang Z.W."/>
            <person name="Zhao X."/>
            <person name="Zhong W.Y."/>
            <person name="Chen H."/>
            <person name="Yin W.L."/>
            <person name="Huang T."/>
            <person name="Niu S.C."/>
            <person name="Liu Z.J."/>
        </authorList>
    </citation>
    <scope>NUCLEOTIDE SEQUENCE [LARGE SCALE GENOMIC DNA]</scope>
    <source>
        <strain evidence="2">Lindl</strain>
    </source>
</reference>
<keyword evidence="3" id="KW-1185">Reference proteome</keyword>
<dbReference type="Proteomes" id="UP000775213">
    <property type="component" value="Unassembled WGS sequence"/>
</dbReference>
<comment type="caution">
    <text evidence="2">The sequence shown here is derived from an EMBL/GenBank/DDBJ whole genome shotgun (WGS) entry which is preliminary data.</text>
</comment>